<comment type="subcellular location">
    <subcellularLocation>
        <location evidence="5">Cytoplasm</location>
    </subcellularLocation>
</comment>
<dbReference type="InterPro" id="IPR002676">
    <property type="entry name" value="RimM_N"/>
</dbReference>
<dbReference type="InterPro" id="IPR036976">
    <property type="entry name" value="RimM_N_sf"/>
</dbReference>
<evidence type="ECO:0000256" key="3">
    <source>
        <dbReference type="ARBA" id="ARBA00022552"/>
    </source>
</evidence>
<keyword evidence="4 5" id="KW-0143">Chaperone</keyword>
<dbReference type="AlphaFoldDB" id="A0A1H6DDA9"/>
<dbReference type="GO" id="GO:0006364">
    <property type="term" value="P:rRNA processing"/>
    <property type="evidence" value="ECO:0007669"/>
    <property type="project" value="UniProtKB-UniRule"/>
</dbReference>
<keyword evidence="2 5" id="KW-0690">Ribosome biogenesis</keyword>
<feature type="domain" description="RimM N-terminal" evidence="6">
    <location>
        <begin position="15"/>
        <end position="92"/>
    </location>
</feature>
<dbReference type="Pfam" id="PF24986">
    <property type="entry name" value="PRC_RimM"/>
    <property type="match status" value="1"/>
</dbReference>
<name>A0A1H6DDA9_9HYPH</name>
<dbReference type="NCBIfam" id="TIGR02273">
    <property type="entry name" value="16S_RimM"/>
    <property type="match status" value="1"/>
</dbReference>
<dbReference type="SUPFAM" id="SSF50346">
    <property type="entry name" value="PRC-barrel domain"/>
    <property type="match status" value="1"/>
</dbReference>
<comment type="similarity">
    <text evidence="5">Belongs to the RimM family.</text>
</comment>
<reference evidence="8 9" key="1">
    <citation type="submission" date="2016-10" db="EMBL/GenBank/DDBJ databases">
        <authorList>
            <person name="de Groot N.N."/>
        </authorList>
    </citation>
    <scope>NUCLEOTIDE SEQUENCE [LARGE SCALE GENOMIC DNA]</scope>
    <source>
        <strain evidence="8 9">DSM 26656</strain>
    </source>
</reference>
<dbReference type="EMBL" id="FNUY01000022">
    <property type="protein sequence ID" value="SEG83230.1"/>
    <property type="molecule type" value="Genomic_DNA"/>
</dbReference>
<dbReference type="Proteomes" id="UP000236743">
    <property type="component" value="Unassembled WGS sequence"/>
</dbReference>
<dbReference type="GO" id="GO:0043022">
    <property type="term" value="F:ribosome binding"/>
    <property type="evidence" value="ECO:0007669"/>
    <property type="project" value="InterPro"/>
</dbReference>
<dbReference type="PANTHER" id="PTHR33692:SF1">
    <property type="entry name" value="RIBOSOME MATURATION FACTOR RIMM"/>
    <property type="match status" value="1"/>
</dbReference>
<organism evidence="8 9">
    <name type="scientific">Bosea lathyri</name>
    <dbReference type="NCBI Taxonomy" id="1036778"/>
    <lineage>
        <taxon>Bacteria</taxon>
        <taxon>Pseudomonadati</taxon>
        <taxon>Pseudomonadota</taxon>
        <taxon>Alphaproteobacteria</taxon>
        <taxon>Hyphomicrobiales</taxon>
        <taxon>Boseaceae</taxon>
        <taxon>Bosea</taxon>
    </lineage>
</organism>
<evidence type="ECO:0000256" key="1">
    <source>
        <dbReference type="ARBA" id="ARBA00022490"/>
    </source>
</evidence>
<dbReference type="Pfam" id="PF01782">
    <property type="entry name" value="RimM"/>
    <property type="match status" value="1"/>
</dbReference>
<dbReference type="GO" id="GO:0042274">
    <property type="term" value="P:ribosomal small subunit biogenesis"/>
    <property type="evidence" value="ECO:0007669"/>
    <property type="project" value="UniProtKB-UniRule"/>
</dbReference>
<gene>
    <name evidence="5" type="primary">rimM</name>
    <name evidence="8" type="ORF">SAMN04488115_12223</name>
</gene>
<proteinExistence type="inferred from homology"/>
<evidence type="ECO:0000256" key="2">
    <source>
        <dbReference type="ARBA" id="ARBA00022517"/>
    </source>
</evidence>
<evidence type="ECO:0000313" key="9">
    <source>
        <dbReference type="Proteomes" id="UP000236743"/>
    </source>
</evidence>
<dbReference type="SUPFAM" id="SSF50447">
    <property type="entry name" value="Translation proteins"/>
    <property type="match status" value="1"/>
</dbReference>
<dbReference type="InterPro" id="IPR009000">
    <property type="entry name" value="Transl_B-barrel_sf"/>
</dbReference>
<dbReference type="InterPro" id="IPR011961">
    <property type="entry name" value="RimM"/>
</dbReference>
<dbReference type="Gene3D" id="2.40.30.60">
    <property type="entry name" value="RimM"/>
    <property type="match status" value="1"/>
</dbReference>
<comment type="domain">
    <text evidence="5">The PRC barrel domain binds ribosomal protein uS19.</text>
</comment>
<keyword evidence="3 5" id="KW-0698">rRNA processing</keyword>
<evidence type="ECO:0000256" key="4">
    <source>
        <dbReference type="ARBA" id="ARBA00023186"/>
    </source>
</evidence>
<evidence type="ECO:0000259" key="6">
    <source>
        <dbReference type="Pfam" id="PF01782"/>
    </source>
</evidence>
<evidence type="ECO:0000256" key="5">
    <source>
        <dbReference type="HAMAP-Rule" id="MF_00014"/>
    </source>
</evidence>
<dbReference type="GO" id="GO:0005840">
    <property type="term" value="C:ribosome"/>
    <property type="evidence" value="ECO:0007669"/>
    <property type="project" value="InterPro"/>
</dbReference>
<protein>
    <recommendedName>
        <fullName evidence="5">Ribosome maturation factor RimM</fullName>
    </recommendedName>
</protein>
<comment type="subunit">
    <text evidence="5">Binds ribosomal protein uS19.</text>
</comment>
<dbReference type="InterPro" id="IPR011033">
    <property type="entry name" value="PRC_barrel-like_sf"/>
</dbReference>
<comment type="function">
    <text evidence="5">An accessory protein needed during the final step in the assembly of 30S ribosomal subunit, possibly for assembly of the head region. Essential for efficient processing of 16S rRNA. May be needed both before and after RbfA during the maturation of 16S rRNA. It has affinity for free ribosomal 30S subunits but not for 70S ribosomes.</text>
</comment>
<dbReference type="GO" id="GO:0005737">
    <property type="term" value="C:cytoplasm"/>
    <property type="evidence" value="ECO:0007669"/>
    <property type="project" value="UniProtKB-SubCell"/>
</dbReference>
<dbReference type="InterPro" id="IPR056792">
    <property type="entry name" value="PRC_RimM"/>
</dbReference>
<keyword evidence="1 5" id="KW-0963">Cytoplasm</keyword>
<keyword evidence="9" id="KW-1185">Reference proteome</keyword>
<dbReference type="PANTHER" id="PTHR33692">
    <property type="entry name" value="RIBOSOME MATURATION FACTOR RIMM"/>
    <property type="match status" value="1"/>
</dbReference>
<feature type="domain" description="Ribosome maturation factor RimM PRC barrel" evidence="7">
    <location>
        <begin position="107"/>
        <end position="173"/>
    </location>
</feature>
<evidence type="ECO:0000259" key="7">
    <source>
        <dbReference type="Pfam" id="PF24986"/>
    </source>
</evidence>
<dbReference type="HAMAP" id="MF_00014">
    <property type="entry name" value="Ribosome_mat_RimM"/>
    <property type="match status" value="1"/>
</dbReference>
<accession>A0A1H6DDA9</accession>
<evidence type="ECO:0000313" key="8">
    <source>
        <dbReference type="EMBL" id="SEG83230.1"/>
    </source>
</evidence>
<dbReference type="Gene3D" id="2.30.30.240">
    <property type="entry name" value="PRC-barrel domain"/>
    <property type="match status" value="1"/>
</dbReference>
<sequence>MRGVAVMTSDNLVLLGVIGAPHGIKGEVRIKAFTGDPLAIADYGPLLDERGRRFEIAEARAAKEVVVARIKGVTSREGAESLAGVQLFIERDKLPETEDEDEFLQADLVGCAVVGPDGVVLGTVTTVANYGAGDLLDIKLPDGRSVLMPFTKAFAPRIDIAARRIEAEPPAGLFEADDDK</sequence>